<keyword evidence="4" id="KW-0808">Transferase</keyword>
<dbReference type="Proteomes" id="UP000885806">
    <property type="component" value="Unassembled WGS sequence"/>
</dbReference>
<proteinExistence type="predicted"/>
<protein>
    <submittedName>
        <fullName evidence="10">Phospholipid carrier-dependent glycosyltransferase</fullName>
    </submittedName>
</protein>
<dbReference type="InterPro" id="IPR050297">
    <property type="entry name" value="LipidA_mod_glycosyltrf_83"/>
</dbReference>
<feature type="non-terminal residue" evidence="10">
    <location>
        <position position="437"/>
    </location>
</feature>
<comment type="subcellular location">
    <subcellularLocation>
        <location evidence="1">Cell membrane</location>
        <topology evidence="1">Multi-pass membrane protein</topology>
    </subcellularLocation>
</comment>
<dbReference type="GO" id="GO:0009103">
    <property type="term" value="P:lipopolysaccharide biosynthetic process"/>
    <property type="evidence" value="ECO:0007669"/>
    <property type="project" value="UniProtKB-ARBA"/>
</dbReference>
<dbReference type="PANTHER" id="PTHR33908:SF11">
    <property type="entry name" value="MEMBRANE PROTEIN"/>
    <property type="match status" value="1"/>
</dbReference>
<sequence length="437" mass="48507">MAQIGPMPIHKTHSLHSSADWHRRVLFLILTIGFVRLVGLIASPLGLHGDEAQYWAWSRDFDWGYFSKPPMIAWLIGLTTALFGNSEWAVRLSSPLLHPLVAYVIFRTARFVYDGRTGFWAAGLYFLMPAVWLSSGIVSTDVPLLLCWALALNAFVHLRETPTVKWAALMGLAFGFGMLSKYAMLFFLPATALAFILDAKTRRALLSRQGLTALLLAGLVMAPNMVWNARHDFATLNHTIANANLEKDRFHPGELFQFLISQLGVFGPVSFLMMMFAAVWGVRGKSRRETTLLALFVLAPLLIISLEALLSRANANWAVTAYIAGSILTARIGLAIVPRLLKAGLWLNVILGSILALAALLPGFADQLGQANAFKRLRGWPQTETALREIVRQGYNGQAFQAVATDNRLVFYDLNYYGLARKTGVPLKMWLKRKGAH</sequence>
<evidence type="ECO:0000256" key="6">
    <source>
        <dbReference type="ARBA" id="ARBA00022989"/>
    </source>
</evidence>
<gene>
    <name evidence="10" type="ORF">ENK01_04930</name>
</gene>
<dbReference type="PANTHER" id="PTHR33908">
    <property type="entry name" value="MANNOSYLTRANSFERASE YKCB-RELATED"/>
    <property type="match status" value="1"/>
</dbReference>
<accession>A0A7V5U1T0</accession>
<keyword evidence="6 8" id="KW-1133">Transmembrane helix</keyword>
<evidence type="ECO:0000313" key="10">
    <source>
        <dbReference type="EMBL" id="HHI89280.1"/>
    </source>
</evidence>
<keyword evidence="2" id="KW-1003">Cell membrane</keyword>
<dbReference type="GO" id="GO:0016763">
    <property type="term" value="F:pentosyltransferase activity"/>
    <property type="evidence" value="ECO:0007669"/>
    <property type="project" value="TreeGrafter"/>
</dbReference>
<evidence type="ECO:0000256" key="5">
    <source>
        <dbReference type="ARBA" id="ARBA00022692"/>
    </source>
</evidence>
<feature type="transmembrane region" description="Helical" evidence="8">
    <location>
        <begin position="25"/>
        <end position="45"/>
    </location>
</feature>
<dbReference type="AlphaFoldDB" id="A0A7V5U1T0"/>
<keyword evidence="5 8" id="KW-0812">Transmembrane</keyword>
<feature type="transmembrane region" description="Helical" evidence="8">
    <location>
        <begin position="65"/>
        <end position="84"/>
    </location>
</feature>
<dbReference type="GO" id="GO:0005886">
    <property type="term" value="C:plasma membrane"/>
    <property type="evidence" value="ECO:0007669"/>
    <property type="project" value="UniProtKB-SubCell"/>
</dbReference>
<dbReference type="Pfam" id="PF13231">
    <property type="entry name" value="PMT_2"/>
    <property type="match status" value="1"/>
</dbReference>
<reference evidence="10" key="1">
    <citation type="journal article" date="2020" name="mSystems">
        <title>Genome- and Community-Level Interaction Insights into Carbon Utilization and Element Cycling Functions of Hydrothermarchaeota in Hydrothermal Sediment.</title>
        <authorList>
            <person name="Zhou Z."/>
            <person name="Liu Y."/>
            <person name="Xu W."/>
            <person name="Pan J."/>
            <person name="Luo Z.H."/>
            <person name="Li M."/>
        </authorList>
    </citation>
    <scope>NUCLEOTIDE SEQUENCE [LARGE SCALE GENOMIC DNA]</scope>
    <source>
        <strain evidence="10">HyVt-538</strain>
    </source>
</reference>
<feature type="domain" description="Glycosyltransferase RgtA/B/C/D-like" evidence="9">
    <location>
        <begin position="67"/>
        <end position="227"/>
    </location>
</feature>
<evidence type="ECO:0000259" key="9">
    <source>
        <dbReference type="Pfam" id="PF13231"/>
    </source>
</evidence>
<dbReference type="EMBL" id="DROP01000330">
    <property type="protein sequence ID" value="HHI89280.1"/>
    <property type="molecule type" value="Genomic_DNA"/>
</dbReference>
<evidence type="ECO:0000256" key="4">
    <source>
        <dbReference type="ARBA" id="ARBA00022679"/>
    </source>
</evidence>
<dbReference type="InterPro" id="IPR038731">
    <property type="entry name" value="RgtA/B/C-like"/>
</dbReference>
<feature type="transmembrane region" description="Helical" evidence="8">
    <location>
        <begin position="317"/>
        <end position="337"/>
    </location>
</feature>
<comment type="caution">
    <text evidence="10">The sequence shown here is derived from an EMBL/GenBank/DDBJ whole genome shotgun (WGS) entry which is preliminary data.</text>
</comment>
<feature type="transmembrane region" description="Helical" evidence="8">
    <location>
        <begin position="344"/>
        <end position="365"/>
    </location>
</feature>
<feature type="transmembrane region" description="Helical" evidence="8">
    <location>
        <begin position="292"/>
        <end position="311"/>
    </location>
</feature>
<feature type="transmembrane region" description="Helical" evidence="8">
    <location>
        <begin position="119"/>
        <end position="135"/>
    </location>
</feature>
<keyword evidence="7 8" id="KW-0472">Membrane</keyword>
<name>A0A7V5U1T0_9PROT</name>
<feature type="transmembrane region" description="Helical" evidence="8">
    <location>
        <begin position="209"/>
        <end position="227"/>
    </location>
</feature>
<evidence type="ECO:0000256" key="2">
    <source>
        <dbReference type="ARBA" id="ARBA00022475"/>
    </source>
</evidence>
<evidence type="ECO:0000256" key="7">
    <source>
        <dbReference type="ARBA" id="ARBA00023136"/>
    </source>
</evidence>
<evidence type="ECO:0000256" key="8">
    <source>
        <dbReference type="SAM" id="Phobius"/>
    </source>
</evidence>
<keyword evidence="3" id="KW-0328">Glycosyltransferase</keyword>
<feature type="transmembrane region" description="Helical" evidence="8">
    <location>
        <begin position="255"/>
        <end position="280"/>
    </location>
</feature>
<evidence type="ECO:0000256" key="3">
    <source>
        <dbReference type="ARBA" id="ARBA00022676"/>
    </source>
</evidence>
<organism evidence="10">
    <name type="scientific">Hellea balneolensis</name>
    <dbReference type="NCBI Taxonomy" id="287478"/>
    <lineage>
        <taxon>Bacteria</taxon>
        <taxon>Pseudomonadati</taxon>
        <taxon>Pseudomonadota</taxon>
        <taxon>Alphaproteobacteria</taxon>
        <taxon>Maricaulales</taxon>
        <taxon>Robiginitomaculaceae</taxon>
        <taxon>Hellea</taxon>
    </lineage>
</organism>
<feature type="transmembrane region" description="Helical" evidence="8">
    <location>
        <begin position="179"/>
        <end position="197"/>
    </location>
</feature>
<evidence type="ECO:0000256" key="1">
    <source>
        <dbReference type="ARBA" id="ARBA00004651"/>
    </source>
</evidence>